<name>A0AAV2Q934_MEGNR</name>
<accession>A0AAV2Q934</accession>
<dbReference type="Proteomes" id="UP001497623">
    <property type="component" value="Unassembled WGS sequence"/>
</dbReference>
<reference evidence="1 2" key="1">
    <citation type="submission" date="2024-05" db="EMBL/GenBank/DDBJ databases">
        <authorList>
            <person name="Wallberg A."/>
        </authorList>
    </citation>
    <scope>NUCLEOTIDE SEQUENCE [LARGE SCALE GENOMIC DNA]</scope>
</reference>
<evidence type="ECO:0000313" key="2">
    <source>
        <dbReference type="Proteomes" id="UP001497623"/>
    </source>
</evidence>
<sequence length="1545" mass="175496">MTANGSGSLPQQGKFDVVIDINVLNFERTVTLQAYLDRTSEEKSLKVEFESEAGKLYTVDLKGIVTYKNLKTGQYKLDITTPEKSKSSLSNTAAKWDLTKGDASEVQITLGSVTYTIKGEFGRIESNLIISSNKPGTSDMFLQWKSNKNLPTYDSYFKIGPNKNYLMWKLKGDIPTRASGNVEGGFRIPMLMKHEFTFNAEWETDSSGECTGGGRFQYGNKSGEHTIKSWRHDDVKRTATVHWEATSNIPKFSKIVWKGEYDFKNKFYVNHKIEWDTNNININFDVGESSPDFSNNTGILHTPMWGDVELTFNHDFRNKMAKSVTWLAKMKGNEYSIISTWGRSDNFDVLKGEVKMVGPIVGEVQINWDCDTSDLSDSKFEFAYKRNNSKNVSILWSRRVTNNVMRSDFSFESHFKRLKLLKFFIKADFTQGIDLESEIEWSNKINFHLILDQSKLNMKFTTPFKGFEKAEGIINYNIGGKTKTIKAHYERGNRIIDFNMKLEIPSNDEGSLSITASSPFAFAKNVDINATWRNGNGEVNYTRNDVSLTFNGDVVVTSDKVSFDLAFIPSNQDPIKLGATYNLANVISGNTDTAETLARIDFEIDGYTSKNELTGFRNNERVYILMDAASNIPGLREFKFLIDSQFNEMRTKGQFLFNEFNLEINGLYENRPNGVYIMTQTYSSYMPFSGLITGIGIENGEAIFTLGYGDLTEVVLHIKPKGTWDKGFSGKVDLPKQNFMNIRFDVTYIYNSDDEVLILIELEEHGKKSNFEVLCNSDGLKAVLASPFFGKRSIRMQRSITDDGFFAETGIDGYGIKLRKGYSNENSKKGVKIEGEILGEKILIDTLFQTDGYEKAEGKIIFKMPFVPKLGGSFTWKNKDKHIIGQTEIYFPSYVTPRISCEIDLDLNEVINGVVTVNVSDREYTINGKLIGSNRKGYKVSMMMQTPYDVFGKISINGQLKMSSLKNINIKINVETPTTTNDLALSFEIDQLAIKTNAFISSSMLYNSYTINFLLSEYSIEHTTFDLLMNENRFNFDYSIYNSIFKGRVETIIHGNERNFMVECNYSSIDTIQIYINATMNDKVHKFETLFNVDKKHIHGYLEINSELINGSRKVNFDINTPKAPFNTFSMDISLSALKTYSFHFDYDTNNGLELNIRLENFDISKLAVEVLCNPSLVYISVELPNGNHKVNATWHTVQGLHSDLTWKIEVSSSLISEDYLLTSSLTNKISDKSIELQLITGTDKHSMAGNAMRTENSGEASFRVNSKYLSFKEALVKYIVIADNSTEMIISGTFMGKTNKFNMKIDQQKGKFVALVNSPFISTGLARAEASLMGDIDNGMELNMALKNSADVISCTLNLQMLNYVMLKVNTPFTGYKNMIFGAKYNTDNSNVISLFAEKPFKVNLDIELRNINMLYETHIKLHTPIENLEIIEAQIFIPMNKFAPRIMWNIHGKKYGIDINIEQTEHKYQLFGTVMTGDHIYNAESITKSRTPFVFGYKLEKKSIDAMLPGDNFNKYFHIRMDSSFLEISKAINPFHSITRNYL</sequence>
<comment type="caution">
    <text evidence="1">The sequence shown here is derived from an EMBL/GenBank/DDBJ whole genome shotgun (WGS) entry which is preliminary data.</text>
</comment>
<gene>
    <name evidence="1" type="ORF">MNOR_LOCUS10089</name>
</gene>
<protein>
    <submittedName>
        <fullName evidence="1">Uncharacterized protein</fullName>
    </submittedName>
</protein>
<proteinExistence type="predicted"/>
<organism evidence="1 2">
    <name type="scientific">Meganyctiphanes norvegica</name>
    <name type="common">Northern krill</name>
    <name type="synonym">Thysanopoda norvegica</name>
    <dbReference type="NCBI Taxonomy" id="48144"/>
    <lineage>
        <taxon>Eukaryota</taxon>
        <taxon>Metazoa</taxon>
        <taxon>Ecdysozoa</taxon>
        <taxon>Arthropoda</taxon>
        <taxon>Crustacea</taxon>
        <taxon>Multicrustacea</taxon>
        <taxon>Malacostraca</taxon>
        <taxon>Eumalacostraca</taxon>
        <taxon>Eucarida</taxon>
        <taxon>Euphausiacea</taxon>
        <taxon>Euphausiidae</taxon>
        <taxon>Meganyctiphanes</taxon>
    </lineage>
</organism>
<evidence type="ECO:0000313" key="1">
    <source>
        <dbReference type="EMBL" id="CAL4076235.1"/>
    </source>
</evidence>
<feature type="non-terminal residue" evidence="1">
    <location>
        <position position="1545"/>
    </location>
</feature>
<dbReference type="EMBL" id="CAXKWB010005010">
    <property type="protein sequence ID" value="CAL4076235.1"/>
    <property type="molecule type" value="Genomic_DNA"/>
</dbReference>
<keyword evidence="2" id="KW-1185">Reference proteome</keyword>